<dbReference type="KEGG" id="pbj:VN24_23670"/>
<feature type="domain" description="Blue (type 1) copper" evidence="3">
    <location>
        <begin position="22"/>
        <end position="101"/>
    </location>
</feature>
<organism evidence="4 5">
    <name type="scientific">Paenibacillus beijingensis</name>
    <dbReference type="NCBI Taxonomy" id="1126833"/>
    <lineage>
        <taxon>Bacteria</taxon>
        <taxon>Bacillati</taxon>
        <taxon>Bacillota</taxon>
        <taxon>Bacilli</taxon>
        <taxon>Bacillales</taxon>
        <taxon>Paenibacillaceae</taxon>
        <taxon>Paenibacillus</taxon>
    </lineage>
</organism>
<dbReference type="HOGENOM" id="CLU_084115_0_1_9"/>
<dbReference type="InterPro" id="IPR052721">
    <property type="entry name" value="ET_Amicyanin"/>
</dbReference>
<dbReference type="PANTHER" id="PTHR36507:SF1">
    <property type="entry name" value="BLL1555 PROTEIN"/>
    <property type="match status" value="1"/>
</dbReference>
<dbReference type="Proteomes" id="UP000032633">
    <property type="component" value="Chromosome"/>
</dbReference>
<dbReference type="AlphaFoldDB" id="A0A0D5NSJ0"/>
<accession>A0A0D5NSJ0</accession>
<evidence type="ECO:0000313" key="4">
    <source>
        <dbReference type="EMBL" id="AJY77977.1"/>
    </source>
</evidence>
<dbReference type="Gene3D" id="2.60.40.420">
    <property type="entry name" value="Cupredoxins - blue copper proteins"/>
    <property type="match status" value="1"/>
</dbReference>
<dbReference type="InterPro" id="IPR008972">
    <property type="entry name" value="Cupredoxin"/>
</dbReference>
<dbReference type="InterPro" id="IPR000923">
    <property type="entry name" value="BlueCu_1"/>
</dbReference>
<evidence type="ECO:0000259" key="3">
    <source>
        <dbReference type="Pfam" id="PF00127"/>
    </source>
</evidence>
<name>A0A0D5NSJ0_9BACL</name>
<dbReference type="GO" id="GO:0009055">
    <property type="term" value="F:electron transfer activity"/>
    <property type="evidence" value="ECO:0007669"/>
    <property type="project" value="InterPro"/>
</dbReference>
<dbReference type="PATRIC" id="fig|1126833.4.peg.5205"/>
<reference evidence="5" key="2">
    <citation type="submission" date="2015-03" db="EMBL/GenBank/DDBJ databases">
        <title>Genome sequence of Paenibacillus beijingensis strain DSM 24997T.</title>
        <authorList>
            <person name="Kwak Y."/>
            <person name="Shin J.-H."/>
        </authorList>
    </citation>
    <scope>NUCLEOTIDE SEQUENCE [LARGE SCALE GENOMIC DNA]</scope>
    <source>
        <strain evidence="5">DSM 24997</strain>
    </source>
</reference>
<protein>
    <recommendedName>
        <fullName evidence="3">Blue (type 1) copper domain-containing protein</fullName>
    </recommendedName>
</protein>
<dbReference type="STRING" id="1126833.VN24_23670"/>
<dbReference type="Pfam" id="PF00127">
    <property type="entry name" value="Copper-bind"/>
    <property type="match status" value="1"/>
</dbReference>
<keyword evidence="1" id="KW-0479">Metal-binding</keyword>
<reference evidence="4 5" key="1">
    <citation type="journal article" date="2015" name="J. Biotechnol.">
        <title>Complete genome sequence of Paenibacillus beijingensis 7188(T) (=DSM 24997(T)), a novel rhizobacterium from jujube garden soil.</title>
        <authorList>
            <person name="Kwak Y."/>
            <person name="Shin J.H."/>
        </authorList>
    </citation>
    <scope>NUCLEOTIDE SEQUENCE [LARGE SCALE GENOMIC DNA]</scope>
    <source>
        <strain evidence="4 5">DSM 24997</strain>
    </source>
</reference>
<dbReference type="SUPFAM" id="SSF49503">
    <property type="entry name" value="Cupredoxins"/>
    <property type="match status" value="1"/>
</dbReference>
<proteinExistence type="predicted"/>
<evidence type="ECO:0000256" key="2">
    <source>
        <dbReference type="ARBA" id="ARBA00023008"/>
    </source>
</evidence>
<dbReference type="GO" id="GO:0005507">
    <property type="term" value="F:copper ion binding"/>
    <property type="evidence" value="ECO:0007669"/>
    <property type="project" value="InterPro"/>
</dbReference>
<gene>
    <name evidence="4" type="ORF">VN24_23670</name>
</gene>
<keyword evidence="2" id="KW-0186">Copper</keyword>
<keyword evidence="5" id="KW-1185">Reference proteome</keyword>
<sequence>MDPAKFNGTTAASAPAEVKTYRIDIKEFSFGSEPLTVEAGSKVIFTNYDDMKHNAVAVDGSFASPLLAKGESYTVTLDKAGTIDYYCEPHKSFMTGQIIVK</sequence>
<evidence type="ECO:0000256" key="1">
    <source>
        <dbReference type="ARBA" id="ARBA00022723"/>
    </source>
</evidence>
<evidence type="ECO:0000313" key="5">
    <source>
        <dbReference type="Proteomes" id="UP000032633"/>
    </source>
</evidence>
<dbReference type="PANTHER" id="PTHR36507">
    <property type="entry name" value="BLL1555 PROTEIN"/>
    <property type="match status" value="1"/>
</dbReference>
<dbReference type="EMBL" id="CP011058">
    <property type="protein sequence ID" value="AJY77977.1"/>
    <property type="molecule type" value="Genomic_DNA"/>
</dbReference>